<dbReference type="Gene3D" id="2.70.70.10">
    <property type="entry name" value="Glucose Permease (Domain IIA)"/>
    <property type="match status" value="1"/>
</dbReference>
<dbReference type="SUPFAM" id="SSF51261">
    <property type="entry name" value="Duplicated hybrid motif"/>
    <property type="match status" value="1"/>
</dbReference>
<dbReference type="Proteomes" id="UP000562984">
    <property type="component" value="Unassembled WGS sequence"/>
</dbReference>
<feature type="chain" id="PRO_5032823814" evidence="1">
    <location>
        <begin position="26"/>
        <end position="530"/>
    </location>
</feature>
<dbReference type="RefSeq" id="WP_171197970.1">
    <property type="nucleotide sequence ID" value="NZ_JABEND010000001.1"/>
</dbReference>
<keyword evidence="1" id="KW-0732">Signal</keyword>
<dbReference type="Pfam" id="PF08310">
    <property type="entry name" value="LGFP"/>
    <property type="match status" value="5"/>
</dbReference>
<evidence type="ECO:0000256" key="1">
    <source>
        <dbReference type="SAM" id="SignalP"/>
    </source>
</evidence>
<dbReference type="CDD" id="cd12797">
    <property type="entry name" value="M23_peptidase"/>
    <property type="match status" value="1"/>
</dbReference>
<dbReference type="EMBL" id="JABEND010000001">
    <property type="protein sequence ID" value="NNG34313.1"/>
    <property type="molecule type" value="Genomic_DNA"/>
</dbReference>
<accession>A0A849A4P3</accession>
<protein>
    <submittedName>
        <fullName evidence="3">Peptidoglycan DD-metalloendopeptidase family protein</fullName>
    </submittedName>
</protein>
<proteinExistence type="predicted"/>
<dbReference type="InterPro" id="IPR011055">
    <property type="entry name" value="Dup_hybrid_motif"/>
</dbReference>
<evidence type="ECO:0000313" key="4">
    <source>
        <dbReference type="Proteomes" id="UP000562984"/>
    </source>
</evidence>
<comment type="caution">
    <text evidence="3">The sequence shown here is derived from an EMBL/GenBank/DDBJ whole genome shotgun (WGS) entry which is preliminary data.</text>
</comment>
<keyword evidence="4" id="KW-1185">Reference proteome</keyword>
<evidence type="ECO:0000259" key="2">
    <source>
        <dbReference type="Pfam" id="PF01551"/>
    </source>
</evidence>
<feature type="signal peptide" evidence="1">
    <location>
        <begin position="1"/>
        <end position="25"/>
    </location>
</feature>
<sequence>MRWVLSVVLIAAGLMAVQPATSAQAATGNILLPFTIGESWSICEGYKSGTHSSDFSLGLTKGNNCADAGTTGSAARAVQSGTVYYVQPQYGNVCVNTDSGRSYAVLHLNIGVGGGQWVNAGQQIGTVAPPGAASNNGIAHIHLQMFSGPNCTFTNPASQVPFDSGHGARICGAPDLPPGGGGWNGQWSGTRFTGANCGPTVKNAIGARWRADGGASFWGEPTSEEKPTIKSGAYQFFQRGTIYWTEKTGAWGVRGGIWGAYKRYGSENGALGFPLRNEGVGTVAGVVSQPFEGGMMFWRDGVGGYYVRGGIRAAYAKMGAEKSSIGVPTSLEAKTAKAGGVYQTFQNGTIWWESDGSWHFTRGAISVRYKQLGGTGRFGFPASNEIKRNAGAYQNFDNGDQIWWSAATGAKLVKRNAIWNAWMQQRFDIGLGFPVAEQIDGLVRGGSYQKFQRGDILKTPSGKAWTVRGGILATWHKVKAENGSLGYPIGNEYLSNGIVIQKFERGEIHWTDSGGGKVFPKVNAALRSGG</sequence>
<dbReference type="Pfam" id="PF01551">
    <property type="entry name" value="Peptidase_M23"/>
    <property type="match status" value="1"/>
</dbReference>
<dbReference type="AlphaFoldDB" id="A0A849A4P3"/>
<gene>
    <name evidence="3" type="ORF">HKD39_00965</name>
</gene>
<reference evidence="3 4" key="1">
    <citation type="submission" date="2020-05" db="EMBL/GenBank/DDBJ databases">
        <title>Nakamurella sp. DB0629 isolated from air conditioner.</title>
        <authorList>
            <person name="Kim D.H."/>
            <person name="Kim D.-U."/>
        </authorList>
    </citation>
    <scope>NUCLEOTIDE SEQUENCE [LARGE SCALE GENOMIC DNA]</scope>
    <source>
        <strain evidence="3 4">DB0629</strain>
    </source>
</reference>
<feature type="domain" description="M23ase beta-sheet core" evidence="2">
    <location>
        <begin position="69"/>
        <end position="146"/>
    </location>
</feature>
<organism evidence="3 4">
    <name type="scientific">Nakamurella aerolata</name>
    <dbReference type="NCBI Taxonomy" id="1656892"/>
    <lineage>
        <taxon>Bacteria</taxon>
        <taxon>Bacillati</taxon>
        <taxon>Actinomycetota</taxon>
        <taxon>Actinomycetes</taxon>
        <taxon>Nakamurellales</taxon>
        <taxon>Nakamurellaceae</taxon>
        <taxon>Nakamurella</taxon>
    </lineage>
</organism>
<name>A0A849A4P3_9ACTN</name>
<evidence type="ECO:0000313" key="3">
    <source>
        <dbReference type="EMBL" id="NNG34313.1"/>
    </source>
</evidence>
<dbReference type="InterPro" id="IPR013207">
    <property type="entry name" value="LGFP"/>
</dbReference>
<dbReference type="InterPro" id="IPR016047">
    <property type="entry name" value="M23ase_b-sheet_dom"/>
</dbReference>